<keyword evidence="2" id="KW-0238">DNA-binding</keyword>
<keyword evidence="3" id="KW-0804">Transcription</keyword>
<feature type="region of interest" description="Disordered" evidence="4">
    <location>
        <begin position="1"/>
        <end position="32"/>
    </location>
</feature>
<dbReference type="PROSITE" id="PS50956">
    <property type="entry name" value="HTH_ASNC_2"/>
    <property type="match status" value="1"/>
</dbReference>
<dbReference type="GO" id="GO:0005829">
    <property type="term" value="C:cytosol"/>
    <property type="evidence" value="ECO:0007669"/>
    <property type="project" value="TreeGrafter"/>
</dbReference>
<organism evidence="6 7">
    <name type="scientific">Kocuria marina subsp. indica</name>
    <dbReference type="NCBI Taxonomy" id="1049583"/>
    <lineage>
        <taxon>Bacteria</taxon>
        <taxon>Bacillati</taxon>
        <taxon>Actinomycetota</taxon>
        <taxon>Actinomycetes</taxon>
        <taxon>Micrococcales</taxon>
        <taxon>Micrococcaceae</taxon>
        <taxon>Kocuria</taxon>
    </lineage>
</organism>
<reference evidence="7" key="1">
    <citation type="submission" date="2017-04" db="EMBL/GenBank/DDBJ databases">
        <authorList>
            <person name="Varghese N."/>
            <person name="Submissions S."/>
        </authorList>
    </citation>
    <scope>NUCLEOTIDE SEQUENCE [LARGE SCALE GENOMIC DNA]</scope>
    <source>
        <strain evidence="7">NIO-1021</strain>
    </source>
</reference>
<evidence type="ECO:0000256" key="3">
    <source>
        <dbReference type="ARBA" id="ARBA00023163"/>
    </source>
</evidence>
<gene>
    <name evidence="6" type="ORF">SAMN06296028_12134</name>
</gene>
<evidence type="ECO:0000259" key="5">
    <source>
        <dbReference type="PROSITE" id="PS50956"/>
    </source>
</evidence>
<dbReference type="Gene3D" id="3.30.70.920">
    <property type="match status" value="1"/>
</dbReference>
<dbReference type="InterPro" id="IPR019887">
    <property type="entry name" value="Tscrpt_reg_AsnC/Lrp_C"/>
</dbReference>
<evidence type="ECO:0000256" key="2">
    <source>
        <dbReference type="ARBA" id="ARBA00023125"/>
    </source>
</evidence>
<dbReference type="Proteomes" id="UP000192929">
    <property type="component" value="Unassembled WGS sequence"/>
</dbReference>
<dbReference type="SMART" id="SM00344">
    <property type="entry name" value="HTH_ASNC"/>
    <property type="match status" value="1"/>
</dbReference>
<dbReference type="AlphaFoldDB" id="A0A1X7E531"/>
<dbReference type="SUPFAM" id="SSF54909">
    <property type="entry name" value="Dimeric alpha+beta barrel"/>
    <property type="match status" value="1"/>
</dbReference>
<keyword evidence="7" id="KW-1185">Reference proteome</keyword>
<dbReference type="Pfam" id="PF01037">
    <property type="entry name" value="AsnC_trans_reg"/>
    <property type="match status" value="1"/>
</dbReference>
<evidence type="ECO:0000313" key="7">
    <source>
        <dbReference type="Proteomes" id="UP000192929"/>
    </source>
</evidence>
<keyword evidence="1" id="KW-0805">Transcription regulation</keyword>
<dbReference type="CDD" id="cd00090">
    <property type="entry name" value="HTH_ARSR"/>
    <property type="match status" value="1"/>
</dbReference>
<dbReference type="PRINTS" id="PR00033">
    <property type="entry name" value="HTHASNC"/>
</dbReference>
<dbReference type="Pfam" id="PF13404">
    <property type="entry name" value="HTH_AsnC-type"/>
    <property type="match status" value="1"/>
</dbReference>
<dbReference type="InterPro" id="IPR011991">
    <property type="entry name" value="ArsR-like_HTH"/>
</dbReference>
<dbReference type="EMBL" id="FXAC01000021">
    <property type="protein sequence ID" value="SMF27422.1"/>
    <property type="molecule type" value="Genomic_DNA"/>
</dbReference>
<dbReference type="InterPro" id="IPR011008">
    <property type="entry name" value="Dimeric_a/b-barrel"/>
</dbReference>
<evidence type="ECO:0000256" key="4">
    <source>
        <dbReference type="SAM" id="MobiDB-lite"/>
    </source>
</evidence>
<proteinExistence type="predicted"/>
<dbReference type="Gene3D" id="1.10.10.10">
    <property type="entry name" value="Winged helix-like DNA-binding domain superfamily/Winged helix DNA-binding domain"/>
    <property type="match status" value="1"/>
</dbReference>
<accession>A0A1X7E531</accession>
<protein>
    <submittedName>
        <fullName evidence="6">Transcriptional regulator, AsnC family</fullName>
    </submittedName>
</protein>
<dbReference type="GO" id="GO:0043200">
    <property type="term" value="P:response to amino acid"/>
    <property type="evidence" value="ECO:0007669"/>
    <property type="project" value="TreeGrafter"/>
</dbReference>
<dbReference type="PANTHER" id="PTHR30154">
    <property type="entry name" value="LEUCINE-RESPONSIVE REGULATORY PROTEIN"/>
    <property type="match status" value="1"/>
</dbReference>
<evidence type="ECO:0000313" key="6">
    <source>
        <dbReference type="EMBL" id="SMF27422.1"/>
    </source>
</evidence>
<dbReference type="SUPFAM" id="SSF46785">
    <property type="entry name" value="Winged helix' DNA-binding domain"/>
    <property type="match status" value="1"/>
</dbReference>
<feature type="domain" description="HTH asnC-type" evidence="5">
    <location>
        <begin position="29"/>
        <end position="90"/>
    </location>
</feature>
<dbReference type="InterPro" id="IPR000485">
    <property type="entry name" value="AsnC-type_HTH_dom"/>
</dbReference>
<dbReference type="InterPro" id="IPR036390">
    <property type="entry name" value="WH_DNA-bd_sf"/>
</dbReference>
<sequence>MAREAHDERPRGTMTEKEYRMAERERPELDDTDRRILEELSADARQSVTALAAKVHISRAHAYERIRRLHEQGVVLRYTAVIDPARAGLEASAYVTVRLKQNTWPSLCVKLRKIPQVQHIALVGGTFDVMLLVRARGTAELREVIFDRIQPMPEVVDTQTFLIFEDVDVRG</sequence>
<name>A0A1X7E531_9MICC</name>
<dbReference type="GO" id="GO:0043565">
    <property type="term" value="F:sequence-specific DNA binding"/>
    <property type="evidence" value="ECO:0007669"/>
    <property type="project" value="InterPro"/>
</dbReference>
<dbReference type="PANTHER" id="PTHR30154:SF34">
    <property type="entry name" value="TRANSCRIPTIONAL REGULATOR AZLB"/>
    <property type="match status" value="1"/>
</dbReference>
<evidence type="ECO:0000256" key="1">
    <source>
        <dbReference type="ARBA" id="ARBA00023015"/>
    </source>
</evidence>
<dbReference type="InterPro" id="IPR036388">
    <property type="entry name" value="WH-like_DNA-bd_sf"/>
</dbReference>
<dbReference type="InterPro" id="IPR019888">
    <property type="entry name" value="Tscrpt_reg_AsnC-like"/>
</dbReference>